<evidence type="ECO:0000256" key="4">
    <source>
        <dbReference type="ARBA" id="ARBA00022679"/>
    </source>
</evidence>
<dbReference type="EMBL" id="SMLL01000008">
    <property type="protein sequence ID" value="TFY96915.1"/>
    <property type="molecule type" value="Genomic_DNA"/>
</dbReference>
<gene>
    <name evidence="9" type="ORF">EZ242_19805</name>
</gene>
<dbReference type="Gene3D" id="3.40.50.2300">
    <property type="match status" value="1"/>
</dbReference>
<dbReference type="Gene3D" id="1.10.287.130">
    <property type="match status" value="1"/>
</dbReference>
<dbReference type="InterPro" id="IPR011006">
    <property type="entry name" value="CheY-like_superfamily"/>
</dbReference>
<dbReference type="SMART" id="SM00448">
    <property type="entry name" value="REC"/>
    <property type="match status" value="1"/>
</dbReference>
<dbReference type="RefSeq" id="WP_135286926.1">
    <property type="nucleotide sequence ID" value="NZ_SMLL01000008.1"/>
</dbReference>
<evidence type="ECO:0000259" key="8">
    <source>
        <dbReference type="PROSITE" id="PS50110"/>
    </source>
</evidence>
<dbReference type="Gene3D" id="3.30.450.40">
    <property type="match status" value="1"/>
</dbReference>
<evidence type="ECO:0000313" key="10">
    <source>
        <dbReference type="Proteomes" id="UP000297564"/>
    </source>
</evidence>
<dbReference type="CDD" id="cd00075">
    <property type="entry name" value="HATPase"/>
    <property type="match status" value="1"/>
</dbReference>
<dbReference type="Pfam" id="PF00512">
    <property type="entry name" value="HisKA"/>
    <property type="match status" value="1"/>
</dbReference>
<dbReference type="SUPFAM" id="SSF52172">
    <property type="entry name" value="CheY-like"/>
    <property type="match status" value="1"/>
</dbReference>
<dbReference type="GO" id="GO:0000155">
    <property type="term" value="F:phosphorelay sensor kinase activity"/>
    <property type="evidence" value="ECO:0007669"/>
    <property type="project" value="InterPro"/>
</dbReference>
<dbReference type="CDD" id="cd17580">
    <property type="entry name" value="REC_2_DhkD-like"/>
    <property type="match status" value="1"/>
</dbReference>
<dbReference type="Pfam" id="PF01590">
    <property type="entry name" value="GAF"/>
    <property type="match status" value="1"/>
</dbReference>
<evidence type="ECO:0000256" key="2">
    <source>
        <dbReference type="ARBA" id="ARBA00012438"/>
    </source>
</evidence>
<dbReference type="Pfam" id="PF00072">
    <property type="entry name" value="Response_reg"/>
    <property type="match status" value="1"/>
</dbReference>
<dbReference type="InterPro" id="IPR003594">
    <property type="entry name" value="HATPase_dom"/>
</dbReference>
<evidence type="ECO:0000259" key="7">
    <source>
        <dbReference type="PROSITE" id="PS50109"/>
    </source>
</evidence>
<dbReference type="SUPFAM" id="SSF55874">
    <property type="entry name" value="ATPase domain of HSP90 chaperone/DNA topoisomerase II/histidine kinase"/>
    <property type="match status" value="1"/>
</dbReference>
<dbReference type="CDD" id="cd00082">
    <property type="entry name" value="HisKA"/>
    <property type="match status" value="1"/>
</dbReference>
<protein>
    <recommendedName>
        <fullName evidence="2">histidine kinase</fullName>
        <ecNumber evidence="2">2.7.13.3</ecNumber>
    </recommendedName>
</protein>
<dbReference type="Pfam" id="PF02518">
    <property type="entry name" value="HATPase_c"/>
    <property type="match status" value="1"/>
</dbReference>
<dbReference type="AlphaFoldDB" id="A0A4Z0BCE2"/>
<dbReference type="InterPro" id="IPR036097">
    <property type="entry name" value="HisK_dim/P_sf"/>
</dbReference>
<dbReference type="InterPro" id="IPR003018">
    <property type="entry name" value="GAF"/>
</dbReference>
<name>A0A4Z0BCE2_9BURK</name>
<dbReference type="PROSITE" id="PS50110">
    <property type="entry name" value="RESPONSE_REGULATORY"/>
    <property type="match status" value="1"/>
</dbReference>
<dbReference type="OrthoDB" id="9810730at2"/>
<evidence type="ECO:0000256" key="6">
    <source>
        <dbReference type="PROSITE-ProRule" id="PRU00169"/>
    </source>
</evidence>
<dbReference type="EC" id="2.7.13.3" evidence="2"/>
<organism evidence="9 10">
    <name type="scientific">Ramlibacter rhizophilus</name>
    <dbReference type="NCBI Taxonomy" id="1781167"/>
    <lineage>
        <taxon>Bacteria</taxon>
        <taxon>Pseudomonadati</taxon>
        <taxon>Pseudomonadota</taxon>
        <taxon>Betaproteobacteria</taxon>
        <taxon>Burkholderiales</taxon>
        <taxon>Comamonadaceae</taxon>
        <taxon>Ramlibacter</taxon>
    </lineage>
</organism>
<dbReference type="Gene3D" id="3.30.565.10">
    <property type="entry name" value="Histidine kinase-like ATPase, C-terminal domain"/>
    <property type="match status" value="1"/>
</dbReference>
<dbReference type="SMART" id="SM00388">
    <property type="entry name" value="HisKA"/>
    <property type="match status" value="1"/>
</dbReference>
<keyword evidence="10" id="KW-1185">Reference proteome</keyword>
<comment type="caution">
    <text evidence="9">The sequence shown here is derived from an EMBL/GenBank/DDBJ whole genome shotgun (WGS) entry which is preliminary data.</text>
</comment>
<dbReference type="PRINTS" id="PR00344">
    <property type="entry name" value="BCTRLSENSOR"/>
</dbReference>
<evidence type="ECO:0000256" key="3">
    <source>
        <dbReference type="ARBA" id="ARBA00022553"/>
    </source>
</evidence>
<dbReference type="InterPro" id="IPR003661">
    <property type="entry name" value="HisK_dim/P_dom"/>
</dbReference>
<dbReference type="PROSITE" id="PS50109">
    <property type="entry name" value="HIS_KIN"/>
    <property type="match status" value="1"/>
</dbReference>
<proteinExistence type="predicted"/>
<dbReference type="InterPro" id="IPR005467">
    <property type="entry name" value="His_kinase_dom"/>
</dbReference>
<evidence type="ECO:0000256" key="1">
    <source>
        <dbReference type="ARBA" id="ARBA00000085"/>
    </source>
</evidence>
<comment type="catalytic activity">
    <reaction evidence="1">
        <text>ATP + protein L-histidine = ADP + protein N-phospho-L-histidine.</text>
        <dbReference type="EC" id="2.7.13.3"/>
    </reaction>
</comment>
<feature type="modified residue" description="4-aspartylphosphate" evidence="6">
    <location>
        <position position="484"/>
    </location>
</feature>
<reference evidence="9 10" key="1">
    <citation type="submission" date="2019-03" db="EMBL/GenBank/DDBJ databases">
        <title>Ramlibacter rhizophilus CCTCC AB2015357, whole genome shotgun sequence.</title>
        <authorList>
            <person name="Zhang X."/>
            <person name="Feng G."/>
            <person name="Zhu H."/>
        </authorList>
    </citation>
    <scope>NUCLEOTIDE SEQUENCE [LARGE SCALE GENOMIC DNA]</scope>
    <source>
        <strain evidence="9 10">CCTCC AB2015357</strain>
    </source>
</reference>
<feature type="domain" description="Response regulatory" evidence="8">
    <location>
        <begin position="435"/>
        <end position="551"/>
    </location>
</feature>
<keyword evidence="3 6" id="KW-0597">Phosphoprotein</keyword>
<dbReference type="InterPro" id="IPR001789">
    <property type="entry name" value="Sig_transdc_resp-reg_receiver"/>
</dbReference>
<keyword evidence="4" id="KW-0808">Transferase</keyword>
<sequence>MSTDLIPSHCRLGLAVQALALSPQALQEPQAMEAALSRALQACLPALGDLAWVDLPSGSHWRRILVSGEPLGSAAWPADSHRTDRDPSLWASEAQRIVRLDGNALAHVQALACGGSTHLQRLAALGVHSLLSIPLCVGEESGGALSIALTTPGARIDEARWALARQLAQLLAAPLGQQRLAALQASARDAAQARDEFLAVLGHELRNPLAPISTALELMARREPERLLQERRVIGRQVAHLSRLVDDLLDVSRLARGKIQLRPECIDLRSIVARALEQTAAAFEGREPVQLVQPECPVWVSADAPRLTQVVSQLLLNAAKFTPPGGSVNLQLQRAGDHACLEVVDTGCGIAASLLPRVFDLFVQGGQALDRRQGGLGLGLSLVRSLVELHGGTVSAHSPGPSQGCRVHVQLPTCPAPTLAIAPQAAPAASGQGLRILVVDDNVDAGGTLAELLGLLGHRVELAADASEALALLPAFRPELAILDLGLPQIDGFELARRIRLQAQWRQLPLIALTGYGTQADRIRALQAGFDEHVAKPVLIEPLCQIIDRLVAASAPRTLREPPAMFLAA</sequence>
<dbReference type="InterPro" id="IPR004358">
    <property type="entry name" value="Sig_transdc_His_kin-like_C"/>
</dbReference>
<keyword evidence="5 9" id="KW-0418">Kinase</keyword>
<evidence type="ECO:0000313" key="9">
    <source>
        <dbReference type="EMBL" id="TFY96915.1"/>
    </source>
</evidence>
<dbReference type="PANTHER" id="PTHR43547">
    <property type="entry name" value="TWO-COMPONENT HISTIDINE KINASE"/>
    <property type="match status" value="1"/>
</dbReference>
<dbReference type="InterPro" id="IPR029016">
    <property type="entry name" value="GAF-like_dom_sf"/>
</dbReference>
<dbReference type="SUPFAM" id="SSF47384">
    <property type="entry name" value="Homodimeric domain of signal transducing histidine kinase"/>
    <property type="match status" value="1"/>
</dbReference>
<accession>A0A4Z0BCE2</accession>
<dbReference type="SUPFAM" id="SSF55781">
    <property type="entry name" value="GAF domain-like"/>
    <property type="match status" value="1"/>
</dbReference>
<dbReference type="InterPro" id="IPR036890">
    <property type="entry name" value="HATPase_C_sf"/>
</dbReference>
<dbReference type="Proteomes" id="UP000297564">
    <property type="component" value="Unassembled WGS sequence"/>
</dbReference>
<dbReference type="SMART" id="SM00387">
    <property type="entry name" value="HATPase_c"/>
    <property type="match status" value="1"/>
</dbReference>
<dbReference type="PANTHER" id="PTHR43547:SF2">
    <property type="entry name" value="HYBRID SIGNAL TRANSDUCTION HISTIDINE KINASE C"/>
    <property type="match status" value="1"/>
</dbReference>
<feature type="domain" description="Histidine kinase" evidence="7">
    <location>
        <begin position="200"/>
        <end position="415"/>
    </location>
</feature>
<evidence type="ECO:0000256" key="5">
    <source>
        <dbReference type="ARBA" id="ARBA00022777"/>
    </source>
</evidence>